<organism evidence="2 3">
    <name type="scientific">Actinocorallia herbida</name>
    <dbReference type="NCBI Taxonomy" id="58109"/>
    <lineage>
        <taxon>Bacteria</taxon>
        <taxon>Bacillati</taxon>
        <taxon>Actinomycetota</taxon>
        <taxon>Actinomycetes</taxon>
        <taxon>Streptosporangiales</taxon>
        <taxon>Thermomonosporaceae</taxon>
        <taxon>Actinocorallia</taxon>
    </lineage>
</organism>
<sequence>MNRLFPGQDSAWQPGRLRALRTAARTVAYLAVVPLAVASFALDLALAARITRTDKGANTYRLLARKT</sequence>
<protein>
    <recommendedName>
        <fullName evidence="4">RDD family protein</fullName>
    </recommendedName>
</protein>
<reference evidence="2 3" key="1">
    <citation type="submission" date="2018-11" db="EMBL/GenBank/DDBJ databases">
        <title>Sequencing the genomes of 1000 actinobacteria strains.</title>
        <authorList>
            <person name="Klenk H.-P."/>
        </authorList>
    </citation>
    <scope>NUCLEOTIDE SEQUENCE [LARGE SCALE GENOMIC DNA]</scope>
    <source>
        <strain evidence="2 3">DSM 44254</strain>
    </source>
</reference>
<keyword evidence="1" id="KW-0472">Membrane</keyword>
<accession>A0A3N1D5Y7</accession>
<evidence type="ECO:0000313" key="2">
    <source>
        <dbReference type="EMBL" id="ROO88962.1"/>
    </source>
</evidence>
<evidence type="ECO:0008006" key="4">
    <source>
        <dbReference type="Google" id="ProtNLM"/>
    </source>
</evidence>
<keyword evidence="1" id="KW-0812">Transmembrane</keyword>
<dbReference type="EMBL" id="RJKE01000001">
    <property type="protein sequence ID" value="ROO88962.1"/>
    <property type="molecule type" value="Genomic_DNA"/>
</dbReference>
<evidence type="ECO:0000256" key="1">
    <source>
        <dbReference type="SAM" id="Phobius"/>
    </source>
</evidence>
<evidence type="ECO:0000313" key="3">
    <source>
        <dbReference type="Proteomes" id="UP000272400"/>
    </source>
</evidence>
<proteinExistence type="predicted"/>
<keyword evidence="3" id="KW-1185">Reference proteome</keyword>
<comment type="caution">
    <text evidence="2">The sequence shown here is derived from an EMBL/GenBank/DDBJ whole genome shotgun (WGS) entry which is preliminary data.</text>
</comment>
<keyword evidence="1" id="KW-1133">Transmembrane helix</keyword>
<gene>
    <name evidence="2" type="ORF">EDD29_6649</name>
</gene>
<dbReference type="AlphaFoldDB" id="A0A3N1D5Y7"/>
<feature type="transmembrane region" description="Helical" evidence="1">
    <location>
        <begin position="27"/>
        <end position="46"/>
    </location>
</feature>
<dbReference type="Proteomes" id="UP000272400">
    <property type="component" value="Unassembled WGS sequence"/>
</dbReference>
<dbReference type="RefSeq" id="WP_123668132.1">
    <property type="nucleotide sequence ID" value="NZ_RJKE01000001.1"/>
</dbReference>
<name>A0A3N1D5Y7_9ACTN</name>